<comment type="caution">
    <text evidence="3">The sequence shown here is derived from an EMBL/GenBank/DDBJ whole genome shotgun (WGS) entry which is preliminary data.</text>
</comment>
<dbReference type="PANTHER" id="PTHR41259:SF1">
    <property type="entry name" value="DOUBLE-STRAND BREAK REPAIR RAD50 ATPASE, PUTATIVE-RELATED"/>
    <property type="match status" value="1"/>
</dbReference>
<accession>A0A0P7ZWC9</accession>
<dbReference type="GO" id="GO:0004527">
    <property type="term" value="F:exonuclease activity"/>
    <property type="evidence" value="ECO:0007669"/>
    <property type="project" value="UniProtKB-KW"/>
</dbReference>
<keyword evidence="6" id="KW-1185">Reference proteome</keyword>
<feature type="coiled-coil region" evidence="1">
    <location>
        <begin position="350"/>
        <end position="400"/>
    </location>
</feature>
<sequence length="904" mass="97567">MIITGISVNGVGRFTRETRLTGFSPGLNILSAPNEAGKSTLFRALRVALFHRHNSKREPIKKIATEHAALPVEITVDFRIDEHDYCLTKKFMRSDKAELSRDGAVIARGAEADEAVWRLLGITPGSGRGEPDIGALGLIWVEQGDSFEAHQASATARNTLADLVTAEVGALVGGDRARHVLERVEADLDARMTSRGPRAGGPLKHAIDAAQAARAREQDLAARHQALEEEFAALARLRADLARARDPTREADLRARREAAIRDLETARAARAKLETAQSQLAALTSQREIAASRLADAKGYQDRLAEAETRLATLEDDLAAQVQAEEQAQTDCTKAAEAVQARIDDRDAAQRALAAAETAQSLAEAAQARAEARGVIANLRESLAEIDRLRTELHDKRAARKAITVTRERLDTARAAHDMVVQISARLEAQAPRLAVSLTPEGAGRMSIDGTPLPDGHERPLTGETAIAVEGIGSLRIIPAGGAHDRNALEDARAEYTKAIGAMNVADLGQAEAQLDDARALIREIKALEERLAMLARQAGGDDADVDAARAGLIERINEAQALIAQEDEDGPAPAEDPAALRAATRACREAMDEARTALETAQRAEQAKRERLIEARTRKSGTARQRDDAVAARDALALKAAEQAAPERIEQLQSALAEAQAAQARQQAEVEALAAATPDEDQLLIAQERVQRTEEARDNHRAHLAGLERDAARHEEAIRRLGADGLEEELASAREETALAARAEAREQQNTQALQLLQETITGTLEAGRERFLAPVKQHLTPYLATLFPGAEIDLNDDFAPTGLARAGTPEGYDQLSHGTREQIAVLVRLALGTMLAEKGRPAPIILDDALVFSDDGRIEAMFDALTRAARHQQVIILTCRDRAFTALGGAMLRIEGMNPND</sequence>
<dbReference type="PANTHER" id="PTHR41259">
    <property type="entry name" value="DOUBLE-STRAND BREAK REPAIR RAD50 ATPASE, PUTATIVE-RELATED"/>
    <property type="match status" value="1"/>
</dbReference>
<name>A0A0P7ZWC9_9HYPH</name>
<dbReference type="RefSeq" id="WP_074445300.1">
    <property type="nucleotide sequence ID" value="NZ_FMBM01000002.1"/>
</dbReference>
<dbReference type="GO" id="GO:0016887">
    <property type="term" value="F:ATP hydrolysis activity"/>
    <property type="evidence" value="ECO:0007669"/>
    <property type="project" value="InterPro"/>
</dbReference>
<keyword evidence="4" id="KW-0540">Nuclease</keyword>
<dbReference type="GO" id="GO:0006302">
    <property type="term" value="P:double-strand break repair"/>
    <property type="evidence" value="ECO:0007669"/>
    <property type="project" value="InterPro"/>
</dbReference>
<protein>
    <submittedName>
        <fullName evidence="3">AAA domain</fullName>
    </submittedName>
    <submittedName>
        <fullName evidence="4">DNA repair exonuclease SbcCD ATPase subunit</fullName>
    </submittedName>
</protein>
<dbReference type="Proteomes" id="UP000182800">
    <property type="component" value="Unassembled WGS sequence"/>
</dbReference>
<evidence type="ECO:0000256" key="1">
    <source>
        <dbReference type="SAM" id="Coils"/>
    </source>
</evidence>
<dbReference type="InterPro" id="IPR027417">
    <property type="entry name" value="P-loop_NTPase"/>
</dbReference>
<dbReference type="SUPFAM" id="SSF52540">
    <property type="entry name" value="P-loop containing nucleoside triphosphate hydrolases"/>
    <property type="match status" value="1"/>
</dbReference>
<dbReference type="InterPro" id="IPR038729">
    <property type="entry name" value="Rad50/SbcC_AAA"/>
</dbReference>
<dbReference type="Pfam" id="PF13476">
    <property type="entry name" value="AAA_23"/>
    <property type="match status" value="1"/>
</dbReference>
<evidence type="ECO:0000313" key="6">
    <source>
        <dbReference type="Proteomes" id="UP000182800"/>
    </source>
</evidence>
<feature type="coiled-coil region" evidence="1">
    <location>
        <begin position="651"/>
        <end position="745"/>
    </location>
</feature>
<gene>
    <name evidence="4" type="ORF">GA0071312_2597</name>
    <name evidence="3" type="ORF">HLUCCO17_16250</name>
</gene>
<dbReference type="AlphaFoldDB" id="A0A0P7ZWC9"/>
<proteinExistence type="predicted"/>
<dbReference type="EMBL" id="LJSX01000035">
    <property type="protein sequence ID" value="KPQ09092.1"/>
    <property type="molecule type" value="Genomic_DNA"/>
</dbReference>
<keyword evidence="4" id="KW-0378">Hydrolase</keyword>
<evidence type="ECO:0000313" key="4">
    <source>
        <dbReference type="EMBL" id="SCC81641.1"/>
    </source>
</evidence>
<organism evidence="3 5">
    <name type="scientific">Saliniramus fredricksonii</name>
    <dbReference type="NCBI Taxonomy" id="1653334"/>
    <lineage>
        <taxon>Bacteria</taxon>
        <taxon>Pseudomonadati</taxon>
        <taxon>Pseudomonadota</taxon>
        <taxon>Alphaproteobacteria</taxon>
        <taxon>Hyphomicrobiales</taxon>
        <taxon>Salinarimonadaceae</taxon>
        <taxon>Saliniramus</taxon>
    </lineage>
</organism>
<reference evidence="4 6" key="2">
    <citation type="submission" date="2016-08" db="EMBL/GenBank/DDBJ databases">
        <authorList>
            <person name="Varghese N."/>
            <person name="Submissions Spin"/>
        </authorList>
    </citation>
    <scope>NUCLEOTIDE SEQUENCE [LARGE SCALE GENOMIC DNA]</scope>
    <source>
        <strain evidence="4 6">HL-109</strain>
    </source>
</reference>
<feature type="coiled-coil region" evidence="1">
    <location>
        <begin position="210"/>
        <end position="325"/>
    </location>
</feature>
<dbReference type="EMBL" id="FMBM01000002">
    <property type="protein sequence ID" value="SCC81641.1"/>
    <property type="molecule type" value="Genomic_DNA"/>
</dbReference>
<evidence type="ECO:0000313" key="5">
    <source>
        <dbReference type="Proteomes" id="UP000050497"/>
    </source>
</evidence>
<dbReference type="PATRIC" id="fig|1653334.4.peg.1131"/>
<dbReference type="Proteomes" id="UP000050497">
    <property type="component" value="Unassembled WGS sequence"/>
</dbReference>
<reference evidence="3 5" key="1">
    <citation type="submission" date="2015-09" db="EMBL/GenBank/DDBJ databases">
        <title>Identification and resolution of microdiversity through metagenomic sequencing of parallel consortia.</title>
        <authorList>
            <person name="Nelson W.C."/>
            <person name="Romine M.F."/>
            <person name="Lindemann S.R."/>
        </authorList>
    </citation>
    <scope>NUCLEOTIDE SEQUENCE [LARGE SCALE GENOMIC DNA]</scope>
    <source>
        <strain evidence="3">HL-109</strain>
    </source>
</reference>
<keyword evidence="1" id="KW-0175">Coiled coil</keyword>
<feature type="coiled-coil region" evidence="1">
    <location>
        <begin position="509"/>
        <end position="613"/>
    </location>
</feature>
<evidence type="ECO:0000259" key="2">
    <source>
        <dbReference type="Pfam" id="PF13476"/>
    </source>
</evidence>
<dbReference type="Gene3D" id="3.40.50.300">
    <property type="entry name" value="P-loop containing nucleotide triphosphate hydrolases"/>
    <property type="match status" value="2"/>
</dbReference>
<keyword evidence="4" id="KW-0269">Exonuclease</keyword>
<evidence type="ECO:0000313" key="3">
    <source>
        <dbReference type="EMBL" id="KPQ09092.1"/>
    </source>
</evidence>
<feature type="domain" description="Rad50/SbcC-type AAA" evidence="2">
    <location>
        <begin position="6"/>
        <end position="61"/>
    </location>
</feature>
<dbReference type="STRING" id="1653334.GA0071312_2597"/>